<dbReference type="Gene3D" id="3.90.1720.10">
    <property type="entry name" value="endopeptidase domain like (from Nostoc punctiforme)"/>
    <property type="match status" value="1"/>
</dbReference>
<comment type="caution">
    <text evidence="1">The sequence shown here is derived from an EMBL/GenBank/DDBJ whole genome shotgun (WGS) entry which is preliminary data.</text>
</comment>
<dbReference type="EMBL" id="BAAAPO010000062">
    <property type="protein sequence ID" value="GAA1809306.1"/>
    <property type="molecule type" value="Genomic_DNA"/>
</dbReference>
<evidence type="ECO:0000313" key="2">
    <source>
        <dbReference type="Proteomes" id="UP001499938"/>
    </source>
</evidence>
<keyword evidence="2" id="KW-1185">Reference proteome</keyword>
<name>A0ABN2M5B8_9MICO</name>
<dbReference type="InterPro" id="IPR038765">
    <property type="entry name" value="Papain-like_cys_pep_sf"/>
</dbReference>
<evidence type="ECO:0000313" key="1">
    <source>
        <dbReference type="EMBL" id="GAA1809306.1"/>
    </source>
</evidence>
<reference evidence="1 2" key="1">
    <citation type="journal article" date="2019" name="Int. J. Syst. Evol. Microbiol.">
        <title>The Global Catalogue of Microorganisms (GCM) 10K type strain sequencing project: providing services to taxonomists for standard genome sequencing and annotation.</title>
        <authorList>
            <consortium name="The Broad Institute Genomics Platform"/>
            <consortium name="The Broad Institute Genome Sequencing Center for Infectious Disease"/>
            <person name="Wu L."/>
            <person name="Ma J."/>
        </authorList>
    </citation>
    <scope>NUCLEOTIDE SEQUENCE [LARGE SCALE GENOMIC DNA]</scope>
    <source>
        <strain evidence="1 2">JCM 15592</strain>
    </source>
</reference>
<sequence>MALVLDDLPPLIWHAELARSLVDHWSGDHHRGAQLHDLGAAVRQWQVKYGQRAYLRQLSPAAGTPEEDAALLTIARLNGVSFPSTARLAGRWLTGRDGYLSQRRARRERVRPETAYCAEVVAKCLVDMGILLPEAPANWYDPGRFWSGDHLPMAPGWSYAGEVAISPDPVASRTP</sequence>
<protein>
    <submittedName>
        <fullName evidence="1">Uncharacterized protein</fullName>
    </submittedName>
</protein>
<gene>
    <name evidence="1" type="ORF">GCM10009811_35680</name>
</gene>
<dbReference type="Proteomes" id="UP001499938">
    <property type="component" value="Unassembled WGS sequence"/>
</dbReference>
<proteinExistence type="predicted"/>
<dbReference type="SUPFAM" id="SSF54001">
    <property type="entry name" value="Cysteine proteinases"/>
    <property type="match status" value="1"/>
</dbReference>
<accession>A0ABN2M5B8</accession>
<organism evidence="1 2">
    <name type="scientific">Nostocoides veronense</name>
    <dbReference type="NCBI Taxonomy" id="330836"/>
    <lineage>
        <taxon>Bacteria</taxon>
        <taxon>Bacillati</taxon>
        <taxon>Actinomycetota</taxon>
        <taxon>Actinomycetes</taxon>
        <taxon>Micrococcales</taxon>
        <taxon>Intrasporangiaceae</taxon>
        <taxon>Nostocoides</taxon>
    </lineage>
</organism>